<dbReference type="PANTHER" id="PTHR19338:SF0">
    <property type="entry name" value="MITOCHONDRIAL IMPORT INNER MEMBRANE TRANSLOCASE SUBUNIT TIM13"/>
    <property type="match status" value="1"/>
</dbReference>
<accession>A0AAD7Q5F1</accession>
<dbReference type="AlphaFoldDB" id="A0AAD7Q5F1"/>
<evidence type="ECO:0000259" key="1">
    <source>
        <dbReference type="Pfam" id="PF00931"/>
    </source>
</evidence>
<dbReference type="EMBL" id="JARAOO010000003">
    <property type="protein sequence ID" value="KAJ7975208.1"/>
    <property type="molecule type" value="Genomic_DNA"/>
</dbReference>
<evidence type="ECO:0000313" key="2">
    <source>
        <dbReference type="EMBL" id="KAJ7975208.1"/>
    </source>
</evidence>
<dbReference type="PANTHER" id="PTHR19338">
    <property type="entry name" value="TRANSLOCASE OF INNER MITOCHONDRIAL MEMBRANE 13 HOMOLOG"/>
    <property type="match status" value="1"/>
</dbReference>
<organism evidence="2 3">
    <name type="scientific">Quillaja saponaria</name>
    <name type="common">Soap bark tree</name>
    <dbReference type="NCBI Taxonomy" id="32244"/>
    <lineage>
        <taxon>Eukaryota</taxon>
        <taxon>Viridiplantae</taxon>
        <taxon>Streptophyta</taxon>
        <taxon>Embryophyta</taxon>
        <taxon>Tracheophyta</taxon>
        <taxon>Spermatophyta</taxon>
        <taxon>Magnoliopsida</taxon>
        <taxon>eudicotyledons</taxon>
        <taxon>Gunneridae</taxon>
        <taxon>Pentapetalae</taxon>
        <taxon>rosids</taxon>
        <taxon>fabids</taxon>
        <taxon>Fabales</taxon>
        <taxon>Quillajaceae</taxon>
        <taxon>Quillaja</taxon>
    </lineage>
</organism>
<dbReference type="KEGG" id="qsa:O6P43_005167"/>
<feature type="domain" description="NB-ARC" evidence="1">
    <location>
        <begin position="2"/>
        <end position="131"/>
    </location>
</feature>
<evidence type="ECO:0000313" key="3">
    <source>
        <dbReference type="Proteomes" id="UP001163823"/>
    </source>
</evidence>
<name>A0AAD7Q5F1_QUISA</name>
<reference evidence="2" key="1">
    <citation type="journal article" date="2023" name="Science">
        <title>Elucidation of the pathway for biosynthesis of saponin adjuvants from the soapbark tree.</title>
        <authorList>
            <person name="Reed J."/>
            <person name="Orme A."/>
            <person name="El-Demerdash A."/>
            <person name="Owen C."/>
            <person name="Martin L.B.B."/>
            <person name="Misra R.C."/>
            <person name="Kikuchi S."/>
            <person name="Rejzek M."/>
            <person name="Martin A.C."/>
            <person name="Harkess A."/>
            <person name="Leebens-Mack J."/>
            <person name="Louveau T."/>
            <person name="Stephenson M.J."/>
            <person name="Osbourn A."/>
        </authorList>
    </citation>
    <scope>NUCLEOTIDE SEQUENCE</scope>
    <source>
        <strain evidence="2">S10</strain>
    </source>
</reference>
<sequence>MKIISIVGMGGLGKTTLARNIYNNKNVKNNFQCKAWLNVSEDYRGMELILNLLRCVTSEESLAKIIEELKKESNVQSKEKDAESDDIKLKKKICGCLRGEKYLVVLDDIWKTDVWDDIKDAFPDDHNRICILKRLVLNFWRRQMDKVTSL</sequence>
<dbReference type="Proteomes" id="UP001163823">
    <property type="component" value="Chromosome 3"/>
</dbReference>
<dbReference type="Gene3D" id="3.40.50.300">
    <property type="entry name" value="P-loop containing nucleotide triphosphate hydrolases"/>
    <property type="match status" value="1"/>
</dbReference>
<dbReference type="Pfam" id="PF00931">
    <property type="entry name" value="NB-ARC"/>
    <property type="match status" value="1"/>
</dbReference>
<protein>
    <submittedName>
        <fullName evidence="2">Disease resistance protein</fullName>
    </submittedName>
</protein>
<dbReference type="GO" id="GO:0043531">
    <property type="term" value="F:ADP binding"/>
    <property type="evidence" value="ECO:0007669"/>
    <property type="project" value="InterPro"/>
</dbReference>
<keyword evidence="3" id="KW-1185">Reference proteome</keyword>
<dbReference type="SUPFAM" id="SSF52540">
    <property type="entry name" value="P-loop containing nucleoside triphosphate hydrolases"/>
    <property type="match status" value="1"/>
</dbReference>
<gene>
    <name evidence="2" type="ORF">O6P43_005167</name>
</gene>
<proteinExistence type="predicted"/>
<dbReference type="InterPro" id="IPR002182">
    <property type="entry name" value="NB-ARC"/>
</dbReference>
<dbReference type="InterPro" id="IPR027417">
    <property type="entry name" value="P-loop_NTPase"/>
</dbReference>
<comment type="caution">
    <text evidence="2">The sequence shown here is derived from an EMBL/GenBank/DDBJ whole genome shotgun (WGS) entry which is preliminary data.</text>
</comment>